<dbReference type="PANTHER" id="PTHR16127">
    <property type="entry name" value="TAXILIN"/>
    <property type="match status" value="1"/>
</dbReference>
<evidence type="ECO:0000256" key="1">
    <source>
        <dbReference type="ARBA" id="ARBA00009550"/>
    </source>
</evidence>
<dbReference type="RefSeq" id="XP_053749673.1">
    <property type="nucleotide sequence ID" value="XM_053893698.1"/>
</dbReference>
<organism evidence="4 5">
    <name type="scientific">Panthera pardus</name>
    <name type="common">Leopard</name>
    <name type="synonym">Felis pardus</name>
    <dbReference type="NCBI Taxonomy" id="9691"/>
    <lineage>
        <taxon>Eukaryota</taxon>
        <taxon>Metazoa</taxon>
        <taxon>Chordata</taxon>
        <taxon>Craniata</taxon>
        <taxon>Vertebrata</taxon>
        <taxon>Euteleostomi</taxon>
        <taxon>Mammalia</taxon>
        <taxon>Eutheria</taxon>
        <taxon>Laurasiatheria</taxon>
        <taxon>Carnivora</taxon>
        <taxon>Feliformia</taxon>
        <taxon>Felidae</taxon>
        <taxon>Pantherinae</taxon>
        <taxon>Panthera</taxon>
    </lineage>
</organism>
<dbReference type="AlphaFoldDB" id="A0A9W2UU15"/>
<feature type="compositionally biased region" description="Polar residues" evidence="2">
    <location>
        <begin position="88"/>
        <end position="105"/>
    </location>
</feature>
<feature type="region of interest" description="Disordered" evidence="2">
    <location>
        <begin position="88"/>
        <end position="115"/>
    </location>
</feature>
<comment type="similarity">
    <text evidence="1">Belongs to the taxilin family.</text>
</comment>
<gene>
    <name evidence="5" type="primary">LOC128774653</name>
</gene>
<feature type="transmembrane region" description="Helical" evidence="3">
    <location>
        <begin position="6"/>
        <end position="26"/>
    </location>
</feature>
<evidence type="ECO:0000256" key="2">
    <source>
        <dbReference type="SAM" id="MobiDB-lite"/>
    </source>
</evidence>
<name>A0A9W2UU15_PANPR</name>
<sequence length="252" mass="28501">MALIGFCYYTITCFSLVVFISAYIFWGSVGLKLAARLTEPPKHPTHFIIFKTFSVTYLHQQLVSGTMDESRICRLGVKADRLCDSQSNDTLQHQDSNCAGASSRHSLQEDEDSNFIRKNRNLVNPVYCTQESRMEPPGPDGGRDPSDDQQDAQCNRNKGKTLGKEVLLLMQALNTLSTPEEKLAALCKTYADLLEESRNVQKQMKVLQKKQAQIIKEKVHLQSEHSKAILARSKLESLCRELQRHNKTLKVS</sequence>
<keyword evidence="4" id="KW-1185">Reference proteome</keyword>
<protein>
    <submittedName>
        <fullName evidence="5">Gamma-taxilin-like</fullName>
    </submittedName>
</protein>
<evidence type="ECO:0000313" key="5">
    <source>
        <dbReference type="RefSeq" id="XP_053749673.1"/>
    </source>
</evidence>
<keyword evidence="3" id="KW-0812">Transmembrane</keyword>
<dbReference type="GO" id="GO:0019905">
    <property type="term" value="F:syntaxin binding"/>
    <property type="evidence" value="ECO:0007669"/>
    <property type="project" value="InterPro"/>
</dbReference>
<keyword evidence="3" id="KW-1133">Transmembrane helix</keyword>
<keyword evidence="3" id="KW-0472">Membrane</keyword>
<proteinExistence type="inferred from homology"/>
<evidence type="ECO:0000313" key="4">
    <source>
        <dbReference type="Proteomes" id="UP001165780"/>
    </source>
</evidence>
<dbReference type="InterPro" id="IPR026183">
    <property type="entry name" value="Taxilin_fam"/>
</dbReference>
<evidence type="ECO:0000256" key="3">
    <source>
        <dbReference type="SAM" id="Phobius"/>
    </source>
</evidence>
<accession>A0A9W2UU15</accession>
<reference evidence="5" key="1">
    <citation type="submission" date="2025-08" db="UniProtKB">
        <authorList>
            <consortium name="RefSeq"/>
        </authorList>
    </citation>
    <scope>IDENTIFICATION</scope>
    <source>
        <tissue evidence="5">Whole blood</tissue>
    </source>
</reference>
<feature type="region of interest" description="Disordered" evidence="2">
    <location>
        <begin position="130"/>
        <end position="152"/>
    </location>
</feature>
<dbReference type="PANTHER" id="PTHR16127:SF14">
    <property type="entry name" value="GAMMA-TAXILIN"/>
    <property type="match status" value="1"/>
</dbReference>
<dbReference type="Proteomes" id="UP001165780">
    <property type="component" value="Unplaced"/>
</dbReference>
<dbReference type="GeneID" id="128774653"/>
<dbReference type="Pfam" id="PF09728">
    <property type="entry name" value="Taxilin"/>
    <property type="match status" value="1"/>
</dbReference>
<dbReference type="GO" id="GO:0051726">
    <property type="term" value="P:regulation of cell cycle"/>
    <property type="evidence" value="ECO:0007669"/>
    <property type="project" value="TreeGrafter"/>
</dbReference>